<evidence type="ECO:0000259" key="1">
    <source>
        <dbReference type="Pfam" id="PF26355"/>
    </source>
</evidence>
<dbReference type="Proteomes" id="UP000651156">
    <property type="component" value="Unassembled WGS sequence"/>
</dbReference>
<gene>
    <name evidence="2" type="ORF">IQ230_05445</name>
</gene>
<dbReference type="RefSeq" id="WP_193931046.1">
    <property type="nucleotide sequence ID" value="NZ_CAWPMZ010000150.1"/>
</dbReference>
<dbReference type="EMBL" id="JADEWN010000009">
    <property type="protein sequence ID" value="MBE9189814.1"/>
    <property type="molecule type" value="Genomic_DNA"/>
</dbReference>
<proteinExistence type="predicted"/>
<organism evidence="2 3">
    <name type="scientific">Gloeocapsopsis crepidinum LEGE 06123</name>
    <dbReference type="NCBI Taxonomy" id="588587"/>
    <lineage>
        <taxon>Bacteria</taxon>
        <taxon>Bacillati</taxon>
        <taxon>Cyanobacteriota</taxon>
        <taxon>Cyanophyceae</taxon>
        <taxon>Oscillatoriophycideae</taxon>
        <taxon>Chroococcales</taxon>
        <taxon>Chroococcaceae</taxon>
        <taxon>Gloeocapsopsis</taxon>
    </lineage>
</organism>
<evidence type="ECO:0000313" key="2">
    <source>
        <dbReference type="EMBL" id="MBE9189814.1"/>
    </source>
</evidence>
<accession>A0ABR9UNE1</accession>
<dbReference type="InterPro" id="IPR058651">
    <property type="entry name" value="HTH_VMAP-M9"/>
</dbReference>
<protein>
    <recommendedName>
        <fullName evidence="1">vWA-MoxR associated protein N-terminal HTH domain-containing protein</fullName>
    </recommendedName>
</protein>
<reference evidence="2 3" key="1">
    <citation type="submission" date="2020-10" db="EMBL/GenBank/DDBJ databases">
        <authorList>
            <person name="Castelo-Branco R."/>
            <person name="Eusebio N."/>
            <person name="Adriana R."/>
            <person name="Vieira A."/>
            <person name="Brugerolle De Fraissinette N."/>
            <person name="Rezende De Castro R."/>
            <person name="Schneider M.P."/>
            <person name="Vasconcelos V."/>
            <person name="Leao P.N."/>
        </authorList>
    </citation>
    <scope>NUCLEOTIDE SEQUENCE [LARGE SCALE GENOMIC DNA]</scope>
    <source>
        <strain evidence="2 3">LEGE 06123</strain>
    </source>
</reference>
<name>A0ABR9UNE1_9CHRO</name>
<keyword evidence="3" id="KW-1185">Reference proteome</keyword>
<comment type="caution">
    <text evidence="2">The sequence shown here is derived from an EMBL/GenBank/DDBJ whole genome shotgun (WGS) entry which is preliminary data.</text>
</comment>
<feature type="domain" description="vWA-MoxR associated protein N-terminal HTH" evidence="1">
    <location>
        <begin position="1"/>
        <end position="81"/>
    </location>
</feature>
<sequence>MSSDEVITLIAQLLEPNSLTFLQAAVLQGTWEGKSYSEIALETNHDPDYLKQVGQKLWQLLSEALGRKVTKLNLRASLQRYASQATTHKLAQITQEDTLANTFVRSLSNSPHSLARSG</sequence>
<evidence type="ECO:0000313" key="3">
    <source>
        <dbReference type="Proteomes" id="UP000651156"/>
    </source>
</evidence>
<dbReference type="Pfam" id="PF26355">
    <property type="entry name" value="HTH_VMAP-M9"/>
    <property type="match status" value="1"/>
</dbReference>